<gene>
    <name evidence="7" type="ORF">BP6252_06565</name>
</gene>
<evidence type="ECO:0000313" key="8">
    <source>
        <dbReference type="Proteomes" id="UP000256645"/>
    </source>
</evidence>
<comment type="caution">
    <text evidence="7">The sequence shown here is derived from an EMBL/GenBank/DDBJ whole genome shotgun (WGS) entry which is preliminary data.</text>
</comment>
<dbReference type="AlphaFoldDB" id="A0A3D8RN01"/>
<dbReference type="OrthoDB" id="1077582at2759"/>
<evidence type="ECO:0000256" key="3">
    <source>
        <dbReference type="ARBA" id="ARBA00022989"/>
    </source>
</evidence>
<evidence type="ECO:0000313" key="7">
    <source>
        <dbReference type="EMBL" id="RDW75423.1"/>
    </source>
</evidence>
<evidence type="ECO:0000256" key="5">
    <source>
        <dbReference type="SAM" id="Phobius"/>
    </source>
</evidence>
<dbReference type="EMBL" id="PDLM01000006">
    <property type="protein sequence ID" value="RDW75423.1"/>
    <property type="molecule type" value="Genomic_DNA"/>
</dbReference>
<feature type="transmembrane region" description="Helical" evidence="5">
    <location>
        <begin position="6"/>
        <end position="24"/>
    </location>
</feature>
<keyword evidence="4 5" id="KW-0472">Membrane</keyword>
<reference evidence="7 8" key="1">
    <citation type="journal article" date="2018" name="IMA Fungus">
        <title>IMA Genome-F 9: Draft genome sequence of Annulohypoxylon stygium, Aspergillus mulundensis, Berkeleyomyces basicola (syn. Thielaviopsis basicola), Ceratocystis smalleyi, two Cercospora beticola strains, Coleophoma cylindrospora, Fusarium fracticaudum, Phialophora cf. hyalina, and Morchella septimelata.</title>
        <authorList>
            <person name="Wingfield B.D."/>
            <person name="Bills G.F."/>
            <person name="Dong Y."/>
            <person name="Huang W."/>
            <person name="Nel W.J."/>
            <person name="Swalarsk-Parry B.S."/>
            <person name="Vaghefi N."/>
            <person name="Wilken P.M."/>
            <person name="An Z."/>
            <person name="de Beer Z.W."/>
            <person name="De Vos L."/>
            <person name="Chen L."/>
            <person name="Duong T.A."/>
            <person name="Gao Y."/>
            <person name="Hammerbacher A."/>
            <person name="Kikkert J.R."/>
            <person name="Li Y."/>
            <person name="Li H."/>
            <person name="Li K."/>
            <person name="Li Q."/>
            <person name="Liu X."/>
            <person name="Ma X."/>
            <person name="Naidoo K."/>
            <person name="Pethybridge S.J."/>
            <person name="Sun J."/>
            <person name="Steenkamp E.T."/>
            <person name="van der Nest M.A."/>
            <person name="van Wyk S."/>
            <person name="Wingfield M.J."/>
            <person name="Xiong C."/>
            <person name="Yue Q."/>
            <person name="Zhang X."/>
        </authorList>
    </citation>
    <scope>NUCLEOTIDE SEQUENCE [LARGE SCALE GENOMIC DNA]</scope>
    <source>
        <strain evidence="7 8">BP6252</strain>
    </source>
</reference>
<evidence type="ECO:0000256" key="2">
    <source>
        <dbReference type="ARBA" id="ARBA00022692"/>
    </source>
</evidence>
<dbReference type="InterPro" id="IPR032805">
    <property type="entry name" value="Wax_synthase_dom"/>
</dbReference>
<keyword evidence="3 5" id="KW-1133">Transmembrane helix</keyword>
<feature type="domain" description="Wax synthase" evidence="6">
    <location>
        <begin position="218"/>
        <end position="294"/>
    </location>
</feature>
<keyword evidence="8" id="KW-1185">Reference proteome</keyword>
<feature type="transmembrane region" description="Helical" evidence="5">
    <location>
        <begin position="263"/>
        <end position="281"/>
    </location>
</feature>
<dbReference type="Proteomes" id="UP000256645">
    <property type="component" value="Unassembled WGS sequence"/>
</dbReference>
<dbReference type="Pfam" id="PF13813">
    <property type="entry name" value="MBOAT_2"/>
    <property type="match status" value="1"/>
</dbReference>
<evidence type="ECO:0000256" key="1">
    <source>
        <dbReference type="ARBA" id="ARBA00004141"/>
    </source>
</evidence>
<feature type="transmembrane region" description="Helical" evidence="5">
    <location>
        <begin position="293"/>
        <end position="312"/>
    </location>
</feature>
<feature type="transmembrane region" description="Helical" evidence="5">
    <location>
        <begin position="31"/>
        <end position="49"/>
    </location>
</feature>
<protein>
    <recommendedName>
        <fullName evidence="6">Wax synthase domain-containing protein</fullName>
    </recommendedName>
</protein>
<sequence>MDFFLLFQPLLIFLFATLLFYLAVQVPKGCYRLVCGSLHVIFAAVSIQFHPDIIALYPGITVPFVIGFTVHTTSILLTGWHVLDSDSNSSLHRFKEISRTWSNIRHLELGHDAACNSMPRERLLFAIRRGVVALFSWIINYVISIIFPQILLKIGVRIQDFAPDKQGILLHLTWHDLFLRALISLHWIWTTYYALNCWHIIYAIAFVAIFRRDRPSEWPPLFGSLFEAFTLRRFWGIFWHRLHIAPFKDLTPAFLQKFPVLRAFWIFLLSAACHTLSNWIIYHTNTAKEDFWFFSTAYAICLVETLSSKAFLATMREIDSGYLMINRVGPFLGYAWVLTFFVYAIGRWQYPLVYKSLGG</sequence>
<feature type="transmembrane region" description="Helical" evidence="5">
    <location>
        <begin position="187"/>
        <end position="210"/>
    </location>
</feature>
<keyword evidence="2 5" id="KW-0812">Transmembrane</keyword>
<feature type="transmembrane region" description="Helical" evidence="5">
    <location>
        <begin position="55"/>
        <end position="83"/>
    </location>
</feature>
<dbReference type="STRING" id="1849047.A0A3D8RN01"/>
<proteinExistence type="predicted"/>
<evidence type="ECO:0000256" key="4">
    <source>
        <dbReference type="ARBA" id="ARBA00023136"/>
    </source>
</evidence>
<name>A0A3D8RN01_9HELO</name>
<dbReference type="GO" id="GO:0016020">
    <property type="term" value="C:membrane"/>
    <property type="evidence" value="ECO:0007669"/>
    <property type="project" value="UniProtKB-SubCell"/>
</dbReference>
<feature type="transmembrane region" description="Helical" evidence="5">
    <location>
        <begin position="324"/>
        <end position="346"/>
    </location>
</feature>
<comment type="subcellular location">
    <subcellularLocation>
        <location evidence="1">Membrane</location>
        <topology evidence="1">Multi-pass membrane protein</topology>
    </subcellularLocation>
</comment>
<evidence type="ECO:0000259" key="6">
    <source>
        <dbReference type="Pfam" id="PF13813"/>
    </source>
</evidence>
<accession>A0A3D8RN01</accession>
<organism evidence="7 8">
    <name type="scientific">Coleophoma cylindrospora</name>
    <dbReference type="NCBI Taxonomy" id="1849047"/>
    <lineage>
        <taxon>Eukaryota</taxon>
        <taxon>Fungi</taxon>
        <taxon>Dikarya</taxon>
        <taxon>Ascomycota</taxon>
        <taxon>Pezizomycotina</taxon>
        <taxon>Leotiomycetes</taxon>
        <taxon>Helotiales</taxon>
        <taxon>Dermateaceae</taxon>
        <taxon>Coleophoma</taxon>
    </lineage>
</organism>
<feature type="transmembrane region" description="Helical" evidence="5">
    <location>
        <begin position="130"/>
        <end position="151"/>
    </location>
</feature>